<keyword evidence="1" id="KW-0812">Transmembrane</keyword>
<keyword evidence="1" id="KW-0472">Membrane</keyword>
<proteinExistence type="predicted"/>
<sequence>MIPGVSTCISSAPILSMFASGMVVIVALQYAPDKVTIVEEPELWILCKDTLHDNGIMRLIHVVVVISERIYNGSRSFTRQG</sequence>
<dbReference type="InParanoid" id="A0A177C131"/>
<dbReference type="GeneID" id="28769004"/>
<evidence type="ECO:0000256" key="1">
    <source>
        <dbReference type="SAM" id="Phobius"/>
    </source>
</evidence>
<evidence type="ECO:0000313" key="3">
    <source>
        <dbReference type="Proteomes" id="UP000077069"/>
    </source>
</evidence>
<accession>A0A177C131</accession>
<dbReference type="AlphaFoldDB" id="A0A177C131"/>
<dbReference type="Proteomes" id="UP000077069">
    <property type="component" value="Unassembled WGS sequence"/>
</dbReference>
<feature type="transmembrane region" description="Helical" evidence="1">
    <location>
        <begin position="12"/>
        <end position="31"/>
    </location>
</feature>
<protein>
    <submittedName>
        <fullName evidence="2">Uncharacterized protein</fullName>
    </submittedName>
</protein>
<dbReference type="RefSeq" id="XP_018031708.1">
    <property type="nucleotide sequence ID" value="XM_018185518.1"/>
</dbReference>
<name>A0A177C131_9PLEO</name>
<organism evidence="2 3">
    <name type="scientific">Paraphaeosphaeria sporulosa</name>
    <dbReference type="NCBI Taxonomy" id="1460663"/>
    <lineage>
        <taxon>Eukaryota</taxon>
        <taxon>Fungi</taxon>
        <taxon>Dikarya</taxon>
        <taxon>Ascomycota</taxon>
        <taxon>Pezizomycotina</taxon>
        <taxon>Dothideomycetes</taxon>
        <taxon>Pleosporomycetidae</taxon>
        <taxon>Pleosporales</taxon>
        <taxon>Massarineae</taxon>
        <taxon>Didymosphaeriaceae</taxon>
        <taxon>Paraphaeosphaeria</taxon>
    </lineage>
</organism>
<keyword evidence="1" id="KW-1133">Transmembrane helix</keyword>
<reference evidence="2 3" key="1">
    <citation type="submission" date="2016-05" db="EMBL/GenBank/DDBJ databases">
        <title>Comparative analysis of secretome profiles of manganese(II)-oxidizing ascomycete fungi.</title>
        <authorList>
            <consortium name="DOE Joint Genome Institute"/>
            <person name="Zeiner C.A."/>
            <person name="Purvine S.O."/>
            <person name="Zink E.M."/>
            <person name="Wu S."/>
            <person name="Pasa-Tolic L."/>
            <person name="Chaput D.L."/>
            <person name="Haridas S."/>
            <person name="Grigoriev I.V."/>
            <person name="Santelli C.M."/>
            <person name="Hansel C.M."/>
        </authorList>
    </citation>
    <scope>NUCLEOTIDE SEQUENCE [LARGE SCALE GENOMIC DNA]</scope>
    <source>
        <strain evidence="2 3">AP3s5-JAC2a</strain>
    </source>
</reference>
<gene>
    <name evidence="2" type="ORF">CC84DRAFT_187536</name>
</gene>
<evidence type="ECO:0000313" key="2">
    <source>
        <dbReference type="EMBL" id="OAG01343.1"/>
    </source>
</evidence>
<keyword evidence="3" id="KW-1185">Reference proteome</keyword>
<dbReference type="EMBL" id="KV441557">
    <property type="protein sequence ID" value="OAG01343.1"/>
    <property type="molecule type" value="Genomic_DNA"/>
</dbReference>